<evidence type="ECO:0000259" key="9">
    <source>
        <dbReference type="Pfam" id="PF02878"/>
    </source>
</evidence>
<dbReference type="PANTHER" id="PTHR45745:SF1">
    <property type="entry name" value="PHOSPHOGLUCOMUTASE 2B-RELATED"/>
    <property type="match status" value="1"/>
</dbReference>
<evidence type="ECO:0000259" key="8">
    <source>
        <dbReference type="Pfam" id="PF00408"/>
    </source>
</evidence>
<accession>A0A0C2EGP9</accession>
<keyword evidence="6" id="KW-0413">Isomerase</keyword>
<comment type="caution">
    <text evidence="12">The sequence shown here is derived from an EMBL/GenBank/DDBJ whole genome shotgun (WGS) entry which is preliminary data.</text>
</comment>
<evidence type="ECO:0000256" key="4">
    <source>
        <dbReference type="ARBA" id="ARBA00022723"/>
    </source>
</evidence>
<dbReference type="SUPFAM" id="SSF53738">
    <property type="entry name" value="Phosphoglucomutase, first 3 domains"/>
    <property type="match status" value="2"/>
</dbReference>
<feature type="domain" description="Alpha-D-phosphohexomutase C-terminal" evidence="8">
    <location>
        <begin position="423"/>
        <end position="456"/>
    </location>
</feature>
<dbReference type="Pfam" id="PF02880">
    <property type="entry name" value="PGM_PMM_III"/>
    <property type="match status" value="1"/>
</dbReference>
<gene>
    <name evidence="12" type="ORF">GFER_04080</name>
</gene>
<comment type="cofactor">
    <cofactor evidence="1">
        <name>Mg(2+)</name>
        <dbReference type="ChEBI" id="CHEBI:18420"/>
    </cofactor>
</comment>
<organism evidence="12 13">
    <name type="scientific">Geoalkalibacter ferrihydriticus DSM 17813</name>
    <dbReference type="NCBI Taxonomy" id="1121915"/>
    <lineage>
        <taxon>Bacteria</taxon>
        <taxon>Pseudomonadati</taxon>
        <taxon>Thermodesulfobacteriota</taxon>
        <taxon>Desulfuromonadia</taxon>
        <taxon>Desulfuromonadales</taxon>
        <taxon>Geoalkalibacteraceae</taxon>
        <taxon>Geoalkalibacter</taxon>
    </lineage>
</organism>
<dbReference type="InterPro" id="IPR016066">
    <property type="entry name" value="A-D-PHexomutase_CS"/>
</dbReference>
<dbReference type="InterPro" id="IPR016055">
    <property type="entry name" value="A-D-PHexomutase_a/b/a-I/II/III"/>
</dbReference>
<dbReference type="SUPFAM" id="SSF55957">
    <property type="entry name" value="Phosphoglucomutase, C-terminal domain"/>
    <property type="match status" value="1"/>
</dbReference>
<dbReference type="CDD" id="cd05800">
    <property type="entry name" value="PGM_like2"/>
    <property type="match status" value="1"/>
</dbReference>
<evidence type="ECO:0000256" key="5">
    <source>
        <dbReference type="ARBA" id="ARBA00022842"/>
    </source>
</evidence>
<dbReference type="InterPro" id="IPR005845">
    <property type="entry name" value="A-D-PHexomutase_a/b/a-II"/>
</dbReference>
<name>A0A0C2EGP9_9BACT</name>
<evidence type="ECO:0000256" key="1">
    <source>
        <dbReference type="ARBA" id="ARBA00001946"/>
    </source>
</evidence>
<evidence type="ECO:0000313" key="12">
    <source>
        <dbReference type="EMBL" id="KIH77823.1"/>
    </source>
</evidence>
<comment type="similarity">
    <text evidence="2 7">Belongs to the phosphohexose mutase family.</text>
</comment>
<dbReference type="RefSeq" id="WP_040096298.1">
    <property type="nucleotide sequence ID" value="NZ_JWJD01000001.1"/>
</dbReference>
<evidence type="ECO:0000256" key="2">
    <source>
        <dbReference type="ARBA" id="ARBA00010231"/>
    </source>
</evidence>
<reference evidence="12 13" key="1">
    <citation type="submission" date="2014-12" db="EMBL/GenBank/DDBJ databases">
        <title>Genomes of Geoalkalibacter ferrihydriticus and Geoalkalibacter subterraneus, two haloalkaliphilic metal-reducing members of the Geobacteraceae.</title>
        <authorList>
            <person name="Badalamenti J.P."/>
            <person name="Torres C.I."/>
            <person name="Krajmalnik-Brown R."/>
            <person name="Bond D.R."/>
        </authorList>
    </citation>
    <scope>NUCLEOTIDE SEQUENCE [LARGE SCALE GENOMIC DNA]</scope>
    <source>
        <strain evidence="12 13">DSM 17813</strain>
    </source>
</reference>
<proteinExistence type="inferred from homology"/>
<evidence type="ECO:0000313" key="13">
    <source>
        <dbReference type="Proteomes" id="UP000035068"/>
    </source>
</evidence>
<dbReference type="GO" id="GO:0008973">
    <property type="term" value="F:phosphopentomutase activity"/>
    <property type="evidence" value="ECO:0007669"/>
    <property type="project" value="TreeGrafter"/>
</dbReference>
<keyword evidence="3" id="KW-0597">Phosphoprotein</keyword>
<dbReference type="Gene3D" id="3.40.120.10">
    <property type="entry name" value="Alpha-D-Glucose-1,6-Bisphosphate, subunit A, domain 3"/>
    <property type="match status" value="3"/>
</dbReference>
<dbReference type="Pfam" id="PF02879">
    <property type="entry name" value="PGM_PMM_II"/>
    <property type="match status" value="1"/>
</dbReference>
<evidence type="ECO:0008006" key="14">
    <source>
        <dbReference type="Google" id="ProtNLM"/>
    </source>
</evidence>
<dbReference type="Gene3D" id="3.30.310.50">
    <property type="entry name" value="Alpha-D-phosphohexomutase, C-terminal domain"/>
    <property type="match status" value="1"/>
</dbReference>
<evidence type="ECO:0000256" key="6">
    <source>
        <dbReference type="ARBA" id="ARBA00023235"/>
    </source>
</evidence>
<dbReference type="PROSITE" id="PS00710">
    <property type="entry name" value="PGM_PMM"/>
    <property type="match status" value="1"/>
</dbReference>
<evidence type="ECO:0000256" key="3">
    <source>
        <dbReference type="ARBA" id="ARBA00022553"/>
    </source>
</evidence>
<dbReference type="PANTHER" id="PTHR45745">
    <property type="entry name" value="PHOSPHOMANNOMUTASE 45A"/>
    <property type="match status" value="1"/>
</dbReference>
<evidence type="ECO:0000256" key="7">
    <source>
        <dbReference type="RuleBase" id="RU004326"/>
    </source>
</evidence>
<feature type="domain" description="Alpha-D-phosphohexomutase alpha/beta/alpha" evidence="11">
    <location>
        <begin position="264"/>
        <end position="371"/>
    </location>
</feature>
<dbReference type="GO" id="GO:0000287">
    <property type="term" value="F:magnesium ion binding"/>
    <property type="evidence" value="ECO:0007669"/>
    <property type="project" value="InterPro"/>
</dbReference>
<dbReference type="Pfam" id="PF02878">
    <property type="entry name" value="PGM_PMM_I"/>
    <property type="match status" value="1"/>
</dbReference>
<dbReference type="EMBL" id="JWJD01000001">
    <property type="protein sequence ID" value="KIH77823.1"/>
    <property type="molecule type" value="Genomic_DNA"/>
</dbReference>
<dbReference type="GO" id="GO:0005975">
    <property type="term" value="P:carbohydrate metabolic process"/>
    <property type="evidence" value="ECO:0007669"/>
    <property type="project" value="InterPro"/>
</dbReference>
<dbReference type="AlphaFoldDB" id="A0A0C2EGP9"/>
<evidence type="ECO:0000259" key="10">
    <source>
        <dbReference type="Pfam" id="PF02879"/>
    </source>
</evidence>
<sequence length="466" mass="50370">MSGPTFGTDGWRGIIARDFTFERVVQVTRAIIAYLEEENLAERGLVVGFDRRFQSRAFALEVAETAAQRGLKVWLADQFLPSPAVSWAVREKHAGAGIIITASHNPPQYNGLKLKEYFGGSARPAVTARIEKLLCGPLGNRRPLSPGTIETFDGLAGYRRQLQQLVPPAALRRAPRRLALDVMHGAAAGVLAPLLTSAGFQVVELRGDENPAFDGHAPNPSADHLGELTALVLSGQAALGLATDGDGDRLAAVDERGRYCGSQELFPIFLRHLVETRKQRGRVIKSASTTHLIDRICHAHNLPLSETAIGFKHACQAILDGQVLIAGEESGAPGIPFHLPDRDGQLATLLLLEAMGAGSGTLSGLCDNLQDQFGPLHYRQESLALPAMNCAGMGRRITELNPRTLCGRQVRSTNRIDGIKWLLEGDAWLLIRVSGTEPLVRLYAEAPLAQTAEDLIAQGKALIEHE</sequence>
<dbReference type="InterPro" id="IPR005844">
    <property type="entry name" value="A-D-PHexomutase_a/b/a-I"/>
</dbReference>
<dbReference type="InterPro" id="IPR005843">
    <property type="entry name" value="A-D-PHexomutase_C"/>
</dbReference>
<dbReference type="GO" id="GO:0006166">
    <property type="term" value="P:purine ribonucleoside salvage"/>
    <property type="evidence" value="ECO:0007669"/>
    <property type="project" value="TreeGrafter"/>
</dbReference>
<keyword evidence="13" id="KW-1185">Reference proteome</keyword>
<keyword evidence="4 7" id="KW-0479">Metal-binding</keyword>
<feature type="domain" description="Alpha-D-phosphohexomutase alpha/beta/alpha" evidence="9">
    <location>
        <begin position="5"/>
        <end position="133"/>
    </location>
</feature>
<feature type="domain" description="Alpha-D-phosphohexomutase alpha/beta/alpha" evidence="10">
    <location>
        <begin position="157"/>
        <end position="257"/>
    </location>
</feature>
<dbReference type="InterPro" id="IPR005841">
    <property type="entry name" value="Alpha-D-phosphohexomutase_SF"/>
</dbReference>
<keyword evidence="5 7" id="KW-0460">Magnesium</keyword>
<dbReference type="PRINTS" id="PR00509">
    <property type="entry name" value="PGMPMM"/>
</dbReference>
<dbReference type="Pfam" id="PF00408">
    <property type="entry name" value="PGM_PMM_IV"/>
    <property type="match status" value="1"/>
</dbReference>
<dbReference type="Proteomes" id="UP000035068">
    <property type="component" value="Unassembled WGS sequence"/>
</dbReference>
<protein>
    <recommendedName>
        <fullName evidence="14">Phosphoglucomutase</fullName>
    </recommendedName>
</protein>
<dbReference type="InterPro" id="IPR036900">
    <property type="entry name" value="A-D-PHexomutase_C_sf"/>
</dbReference>
<dbReference type="InterPro" id="IPR005846">
    <property type="entry name" value="A-D-PHexomutase_a/b/a-III"/>
</dbReference>
<evidence type="ECO:0000259" key="11">
    <source>
        <dbReference type="Pfam" id="PF02880"/>
    </source>
</evidence>